<evidence type="ECO:0000256" key="1">
    <source>
        <dbReference type="ARBA" id="ARBA00004385"/>
    </source>
</evidence>
<accession>A0A0E3XA86</accession>
<evidence type="ECO:0000256" key="6">
    <source>
        <dbReference type="ARBA" id="ARBA00022989"/>
    </source>
</evidence>
<gene>
    <name evidence="10" type="ORF">BVTX09c15_090</name>
    <name evidence="11" type="ORF">BVTX09c5_090</name>
</gene>
<evidence type="ECO:0000256" key="2">
    <source>
        <dbReference type="ARBA" id="ARBA00022553"/>
    </source>
</evidence>
<dbReference type="EMBL" id="KM875470">
    <property type="protein sequence ID" value="AKC03259.1"/>
    <property type="molecule type" value="Genomic_DNA"/>
</dbReference>
<evidence type="ECO:0000256" key="5">
    <source>
        <dbReference type="ARBA" id="ARBA00022879"/>
    </source>
</evidence>
<evidence type="ECO:0000313" key="10">
    <source>
        <dbReference type="EMBL" id="AKC03259.1"/>
    </source>
</evidence>
<keyword evidence="7 9" id="KW-0472">Membrane</keyword>
<name>A0A0E3XA86_9POXV</name>
<evidence type="ECO:0000313" key="12">
    <source>
        <dbReference type="Proteomes" id="UP000136698"/>
    </source>
</evidence>
<keyword evidence="2" id="KW-0597">Phosphoprotein</keyword>
<sequence length="91" mass="10267">MDIFDTLKSYYSGLLVCGVLLLASACVFACIDFGKNNTNVTDYVWRALSVTCFIVGSILLVGLFVFTMYRRCSKSMPYERLNQTDIELTAR</sequence>
<dbReference type="GO" id="GO:0055036">
    <property type="term" value="C:virion membrane"/>
    <property type="evidence" value="ECO:0007669"/>
    <property type="project" value="UniProtKB-SubCell"/>
</dbReference>
<evidence type="ECO:0000256" key="8">
    <source>
        <dbReference type="ARBA" id="ARBA00023157"/>
    </source>
</evidence>
<protein>
    <submittedName>
        <fullName evidence="10">IMV phosphorylated membrane protein</fullName>
    </submittedName>
</protein>
<keyword evidence="3 9" id="KW-0812">Transmembrane</keyword>
<dbReference type="EMBL" id="KM875471">
    <property type="protein sequence ID" value="AKC03388.1"/>
    <property type="molecule type" value="Genomic_DNA"/>
</dbReference>
<evidence type="ECO:0000256" key="7">
    <source>
        <dbReference type="ARBA" id="ARBA00023136"/>
    </source>
</evidence>
<keyword evidence="8" id="KW-1015">Disulfide bond</keyword>
<feature type="transmembrane region" description="Helical" evidence="9">
    <location>
        <begin position="43"/>
        <end position="66"/>
    </location>
</feature>
<evidence type="ECO:0000256" key="4">
    <source>
        <dbReference type="ARBA" id="ARBA00022844"/>
    </source>
</evidence>
<reference evidence="12 13" key="1">
    <citation type="journal article" date="2015" name="Arch. Virol.">
        <title>Coinfection with multiple strains of bovine papular stomatitis virus.</title>
        <authorList>
            <person name="Huang T."/>
            <person name="Tulman E.R."/>
            <person name="Diel D.G."/>
            <person name="Khatiwada S."/>
            <person name="Sims W."/>
            <person name="Edwards J.F."/>
            <person name="Wen X."/>
            <person name="Kutish G.F."/>
            <person name="Rock D.L."/>
            <person name="Delhon G."/>
        </authorList>
    </citation>
    <scope>NUCLEOTIDE SEQUENCE [LARGE SCALE GENOMIC DNA]</scope>
    <source>
        <strain evidence="10">BV-TX09c15</strain>
        <strain evidence="11">BV-TX09c5</strain>
    </source>
</reference>
<keyword evidence="6 9" id="KW-1133">Transmembrane helix</keyword>
<evidence type="ECO:0000256" key="9">
    <source>
        <dbReference type="SAM" id="Phobius"/>
    </source>
</evidence>
<evidence type="ECO:0000313" key="13">
    <source>
        <dbReference type="Proteomes" id="UP000152300"/>
    </source>
</evidence>
<feature type="transmembrane region" description="Helical" evidence="9">
    <location>
        <begin position="12"/>
        <end position="31"/>
    </location>
</feature>
<dbReference type="Pfam" id="PF05767">
    <property type="entry name" value="Pox_A14"/>
    <property type="match status" value="1"/>
</dbReference>
<dbReference type="Proteomes" id="UP000152300">
    <property type="component" value="Segment"/>
</dbReference>
<organism evidence="10 13">
    <name type="scientific">Bovine papular stomatitis virus</name>
    <dbReference type="NCBI Taxonomy" id="129727"/>
    <lineage>
        <taxon>Viruses</taxon>
        <taxon>Varidnaviria</taxon>
        <taxon>Bamfordvirae</taxon>
        <taxon>Nucleocytoviricota</taxon>
        <taxon>Pokkesviricetes</taxon>
        <taxon>Chitovirales</taxon>
        <taxon>Poxviridae</taxon>
        <taxon>Chordopoxvirinae</taxon>
        <taxon>Parapoxvirus</taxon>
        <taxon>Parapoxvirus bovinestomatitis</taxon>
    </lineage>
</organism>
<keyword evidence="5" id="KW-0261">Viral envelope protein</keyword>
<comment type="subcellular location">
    <subcellularLocation>
        <location evidence="1">Virion membrane</location>
        <topology evidence="1">Multi-pass membrane protein</topology>
    </subcellularLocation>
</comment>
<keyword evidence="4" id="KW-0946">Virion</keyword>
<dbReference type="InterPro" id="IPR008785">
    <property type="entry name" value="Poxvirus_A14"/>
</dbReference>
<dbReference type="GO" id="GO:0019031">
    <property type="term" value="C:viral envelope"/>
    <property type="evidence" value="ECO:0007669"/>
    <property type="project" value="UniProtKB-KW"/>
</dbReference>
<evidence type="ECO:0000256" key="3">
    <source>
        <dbReference type="ARBA" id="ARBA00022692"/>
    </source>
</evidence>
<dbReference type="Proteomes" id="UP000136698">
    <property type="component" value="Segment"/>
</dbReference>
<evidence type="ECO:0000313" key="11">
    <source>
        <dbReference type="EMBL" id="AKC03388.1"/>
    </source>
</evidence>
<proteinExistence type="predicted"/>